<keyword evidence="2 3" id="KW-0687">Ribonucleoprotein</keyword>
<dbReference type="GO" id="GO:0019843">
    <property type="term" value="F:rRNA binding"/>
    <property type="evidence" value="ECO:0007669"/>
    <property type="project" value="UniProtKB-UniRule"/>
</dbReference>
<evidence type="ECO:0000313" key="6">
    <source>
        <dbReference type="EMBL" id="OUR97232.1"/>
    </source>
</evidence>
<organism evidence="6 7">
    <name type="scientific">Halobacteriovorax marinus</name>
    <dbReference type="NCBI Taxonomy" id="97084"/>
    <lineage>
        <taxon>Bacteria</taxon>
        <taxon>Pseudomonadati</taxon>
        <taxon>Bdellovibrionota</taxon>
        <taxon>Bacteriovoracia</taxon>
        <taxon>Bacteriovoracales</taxon>
        <taxon>Halobacteriovoraceae</taxon>
        <taxon>Halobacteriovorax</taxon>
    </lineage>
</organism>
<dbReference type="PANTHER" id="PTHR23321">
    <property type="entry name" value="RIBOSOMAL PROTEIN S15, BACTERIAL AND ORGANELLAR"/>
    <property type="match status" value="1"/>
</dbReference>
<dbReference type="CDD" id="cd00677">
    <property type="entry name" value="S15_NS1_EPRS_RNA-bind"/>
    <property type="match status" value="1"/>
</dbReference>
<protein>
    <recommendedName>
        <fullName evidence="3">Small ribosomal subunit protein uS15</fullName>
    </recommendedName>
</protein>
<dbReference type="Proteomes" id="UP000196531">
    <property type="component" value="Unassembled WGS sequence"/>
</dbReference>
<keyword evidence="3 5" id="KW-0694">RNA-binding</keyword>
<dbReference type="Gene3D" id="1.10.287.10">
    <property type="entry name" value="S15/NS1, RNA-binding"/>
    <property type="match status" value="1"/>
</dbReference>
<dbReference type="EMBL" id="MAAO01000006">
    <property type="protein sequence ID" value="OUR97232.1"/>
    <property type="molecule type" value="Genomic_DNA"/>
</dbReference>
<comment type="caution">
    <text evidence="6">The sequence shown here is derived from an EMBL/GenBank/DDBJ whole genome shotgun (WGS) entry which is preliminary data.</text>
</comment>
<dbReference type="GO" id="GO:0006412">
    <property type="term" value="P:translation"/>
    <property type="evidence" value="ECO:0007669"/>
    <property type="project" value="UniProtKB-UniRule"/>
</dbReference>
<comment type="similarity">
    <text evidence="3 4">Belongs to the universal ribosomal protein uS15 family.</text>
</comment>
<keyword evidence="3 5" id="KW-0699">rRNA-binding</keyword>
<dbReference type="PROSITE" id="PS00362">
    <property type="entry name" value="RIBOSOMAL_S15"/>
    <property type="match status" value="1"/>
</dbReference>
<evidence type="ECO:0000256" key="1">
    <source>
        <dbReference type="ARBA" id="ARBA00022980"/>
    </source>
</evidence>
<dbReference type="InterPro" id="IPR009068">
    <property type="entry name" value="uS15_NS1_RNA-bd_sf"/>
</dbReference>
<dbReference type="HAMAP" id="MF_01343_B">
    <property type="entry name" value="Ribosomal_uS15_B"/>
    <property type="match status" value="1"/>
</dbReference>
<dbReference type="Pfam" id="PF00312">
    <property type="entry name" value="Ribosomal_S15"/>
    <property type="match status" value="1"/>
</dbReference>
<comment type="function">
    <text evidence="3 5">One of the primary rRNA binding proteins, it binds directly to 16S rRNA where it helps nucleate assembly of the platform of the 30S subunit by binding and bridging several RNA helices of the 16S rRNA.</text>
</comment>
<dbReference type="InterPro" id="IPR005290">
    <property type="entry name" value="Ribosomal_uS15_bac-type"/>
</dbReference>
<dbReference type="PANTHER" id="PTHR23321:SF26">
    <property type="entry name" value="SMALL RIBOSOMAL SUBUNIT PROTEIN US15M"/>
    <property type="match status" value="1"/>
</dbReference>
<dbReference type="SMART" id="SM01387">
    <property type="entry name" value="Ribosomal_S15"/>
    <property type="match status" value="1"/>
</dbReference>
<comment type="function">
    <text evidence="3">Forms an intersubunit bridge (bridge B4) with the 23S rRNA of the 50S subunit in the ribosome.</text>
</comment>
<evidence type="ECO:0000256" key="5">
    <source>
        <dbReference type="RuleBase" id="RU004524"/>
    </source>
</evidence>
<dbReference type="GO" id="GO:0003735">
    <property type="term" value="F:structural constituent of ribosome"/>
    <property type="evidence" value="ECO:0007669"/>
    <property type="project" value="InterPro"/>
</dbReference>
<name>A0A1Y5FF55_9BACT</name>
<evidence type="ECO:0000256" key="2">
    <source>
        <dbReference type="ARBA" id="ARBA00023274"/>
    </source>
</evidence>
<dbReference type="AlphaFoldDB" id="A0A1Y5FF55"/>
<evidence type="ECO:0000313" key="7">
    <source>
        <dbReference type="Proteomes" id="UP000196531"/>
    </source>
</evidence>
<comment type="subunit">
    <text evidence="3">Part of the 30S ribosomal subunit. Forms a bridge to the 50S subunit in the 70S ribosome, contacting the 23S rRNA.</text>
</comment>
<keyword evidence="1 3" id="KW-0689">Ribosomal protein</keyword>
<proteinExistence type="inferred from homology"/>
<evidence type="ECO:0000256" key="4">
    <source>
        <dbReference type="RuleBase" id="RU003919"/>
    </source>
</evidence>
<dbReference type="Gene3D" id="6.10.250.3130">
    <property type="match status" value="1"/>
</dbReference>
<accession>A0A1Y5FF55</accession>
<dbReference type="InterPro" id="IPR000589">
    <property type="entry name" value="Ribosomal_uS15"/>
</dbReference>
<gene>
    <name evidence="3" type="primary">rpsO</name>
    <name evidence="6" type="ORF">A9Q84_12970</name>
</gene>
<dbReference type="SUPFAM" id="SSF47060">
    <property type="entry name" value="S15/NS1 RNA-binding domain"/>
    <property type="match status" value="1"/>
</dbReference>
<sequence length="92" mass="10509">MLTIEQKKEIVAEYGKEFGKGEKDSGNAAVQVALLTHNINTLKTHFEKHIHDYHSNRGLLKMIGTRKSLLRYVLKKDSSKYGTLIKKLGLRK</sequence>
<reference evidence="7" key="1">
    <citation type="journal article" date="2017" name="Proc. Natl. Acad. Sci. U.S.A.">
        <title>Simulation of Deepwater Horizon oil plume reveals substrate specialization within a complex community of hydrocarbon-degraders.</title>
        <authorList>
            <person name="Hu P."/>
            <person name="Dubinsky E.A."/>
            <person name="Probst A.J."/>
            <person name="Wang J."/>
            <person name="Sieber C.M.K."/>
            <person name="Tom L.M."/>
            <person name="Gardinali P."/>
            <person name="Banfield J.F."/>
            <person name="Atlas R.M."/>
            <person name="Andersen G.L."/>
        </authorList>
    </citation>
    <scope>NUCLEOTIDE SEQUENCE [LARGE SCALE GENOMIC DNA]</scope>
</reference>
<dbReference type="NCBIfam" id="TIGR00952">
    <property type="entry name" value="S15_bact"/>
    <property type="match status" value="1"/>
</dbReference>
<dbReference type="GO" id="GO:0022627">
    <property type="term" value="C:cytosolic small ribosomal subunit"/>
    <property type="evidence" value="ECO:0007669"/>
    <property type="project" value="TreeGrafter"/>
</dbReference>
<evidence type="ECO:0000256" key="3">
    <source>
        <dbReference type="HAMAP-Rule" id="MF_01343"/>
    </source>
</evidence>